<dbReference type="KEGG" id="pacs:FAZ98_31105"/>
<dbReference type="RefSeq" id="WP_158957496.1">
    <property type="nucleotide sequence ID" value="NZ_CP046916.1"/>
</dbReference>
<dbReference type="EMBL" id="CP046916">
    <property type="protein sequence ID" value="QGZ66252.1"/>
    <property type="molecule type" value="Genomic_DNA"/>
</dbReference>
<accession>A0A7Z2GQX4</accession>
<organism evidence="1 2">
    <name type="scientific">Paraburkholderia acidisoli</name>
    <dbReference type="NCBI Taxonomy" id="2571748"/>
    <lineage>
        <taxon>Bacteria</taxon>
        <taxon>Pseudomonadati</taxon>
        <taxon>Pseudomonadota</taxon>
        <taxon>Betaproteobacteria</taxon>
        <taxon>Burkholderiales</taxon>
        <taxon>Burkholderiaceae</taxon>
        <taxon>Paraburkholderia</taxon>
    </lineage>
</organism>
<evidence type="ECO:0000313" key="2">
    <source>
        <dbReference type="Proteomes" id="UP000433577"/>
    </source>
</evidence>
<dbReference type="AlphaFoldDB" id="A0A7Z2GQX4"/>
<dbReference type="Proteomes" id="UP000433577">
    <property type="component" value="Chromosome 4"/>
</dbReference>
<keyword evidence="2" id="KW-1185">Reference proteome</keyword>
<sequence>MAAFDRPFSFSGTHMILSQSAASAAVSALATNAGTNAVLSVYSGTVPAGPDTALSGNTLLASGTITSWGSPTYVSANGGMTSVGTFSAASYSPAAAGTATFARLSTSGGTAEQQLTVGTSGADVILGNTSIQTGTSVEMAFSLVVPSQSS</sequence>
<reference evidence="1 2" key="1">
    <citation type="submission" date="2019-12" db="EMBL/GenBank/DDBJ databases">
        <title>Paraburkholderia acidiphila 7Q-K02 sp. nov and Paraburkholderia acidisoli DHF22 sp. nov., two strains isolated from forest soil.</title>
        <authorList>
            <person name="Gao Z."/>
            <person name="Qiu L."/>
        </authorList>
    </citation>
    <scope>NUCLEOTIDE SEQUENCE [LARGE SCALE GENOMIC DNA]</scope>
    <source>
        <strain evidence="1 2">DHF22</strain>
    </source>
</reference>
<proteinExistence type="predicted"/>
<gene>
    <name evidence="1" type="ORF">FAZ98_31105</name>
</gene>
<evidence type="ECO:0000313" key="1">
    <source>
        <dbReference type="EMBL" id="QGZ66252.1"/>
    </source>
</evidence>
<protein>
    <submittedName>
        <fullName evidence="1">Uncharacterized protein</fullName>
    </submittedName>
</protein>
<name>A0A7Z2GQX4_9BURK</name>